<evidence type="ECO:0000256" key="3">
    <source>
        <dbReference type="ARBA" id="ARBA00023002"/>
    </source>
</evidence>
<sequence>CSGRYVVTANKEVMAKHGHELLALAQEHGVDILFEASVGSGTPIIGPLRRDLSANEITSIRAIINGTTNYILTRMSKEGLDFQEALRQAQALGYAEADPTNDVEGFDAAYKLAILASLAFHTHVHPDDVYREGITSLNTRDFRYAQDLGYAIKLLAVARTGEDGVDARVHPSFVPKEELLASVDGVLNAVQVEGDLLGRVLFQGPGAGPFPTASAIVADVMDAAHSVAAAKAGRKGDRLPWRAGRPLPMKPVAELTTR</sequence>
<dbReference type="SUPFAM" id="SSF51735">
    <property type="entry name" value="NAD(P)-binding Rossmann-fold domains"/>
    <property type="match status" value="1"/>
</dbReference>
<keyword evidence="3" id="KW-0560">Oxidoreductase</keyword>
<evidence type="ECO:0000256" key="1">
    <source>
        <dbReference type="ARBA" id="ARBA00006753"/>
    </source>
</evidence>
<dbReference type="PANTHER" id="PTHR43331:SF1">
    <property type="entry name" value="HOMOSERINE DEHYDROGENASE"/>
    <property type="match status" value="1"/>
</dbReference>
<gene>
    <name evidence="5" type="ORF">S06H3_46766</name>
</gene>
<dbReference type="NCBIfam" id="NF004976">
    <property type="entry name" value="PRK06349.1"/>
    <property type="match status" value="1"/>
</dbReference>
<evidence type="ECO:0000313" key="5">
    <source>
        <dbReference type="EMBL" id="GAI43548.1"/>
    </source>
</evidence>
<reference evidence="5" key="1">
    <citation type="journal article" date="2014" name="Front. Microbiol.">
        <title>High frequency of phylogenetically diverse reductive dehalogenase-homologous genes in deep subseafloor sedimentary metagenomes.</title>
        <authorList>
            <person name="Kawai M."/>
            <person name="Futagami T."/>
            <person name="Toyoda A."/>
            <person name="Takaki Y."/>
            <person name="Nishi S."/>
            <person name="Hori S."/>
            <person name="Arai W."/>
            <person name="Tsubouchi T."/>
            <person name="Morono Y."/>
            <person name="Uchiyama I."/>
            <person name="Ito T."/>
            <person name="Fujiyama A."/>
            <person name="Inagaki F."/>
            <person name="Takami H."/>
        </authorList>
    </citation>
    <scope>NUCLEOTIDE SEQUENCE</scope>
    <source>
        <strain evidence="5">Expedition CK06-06</strain>
    </source>
</reference>
<dbReference type="UniPathway" id="UPA00051">
    <property type="reaction ID" value="UER00465"/>
</dbReference>
<organism evidence="5">
    <name type="scientific">marine sediment metagenome</name>
    <dbReference type="NCBI Taxonomy" id="412755"/>
    <lineage>
        <taxon>unclassified sequences</taxon>
        <taxon>metagenomes</taxon>
        <taxon>ecological metagenomes</taxon>
    </lineage>
</organism>
<feature type="non-terminal residue" evidence="5">
    <location>
        <position position="258"/>
    </location>
</feature>
<comment type="similarity">
    <text evidence="1">Belongs to the homoserine dehydrogenase family.</text>
</comment>
<dbReference type="SUPFAM" id="SSF55347">
    <property type="entry name" value="Glyceraldehyde-3-phosphate dehydrogenase-like, C-terminal domain"/>
    <property type="match status" value="1"/>
</dbReference>
<dbReference type="PANTHER" id="PTHR43331">
    <property type="entry name" value="HOMOSERINE DEHYDROGENASE"/>
    <property type="match status" value="1"/>
</dbReference>
<feature type="non-terminal residue" evidence="5">
    <location>
        <position position="1"/>
    </location>
</feature>
<dbReference type="PROSITE" id="PS01042">
    <property type="entry name" value="HOMOSER_DHGENASE"/>
    <property type="match status" value="1"/>
</dbReference>
<dbReference type="Gene3D" id="3.40.50.720">
    <property type="entry name" value="NAD(P)-binding Rossmann-like Domain"/>
    <property type="match status" value="1"/>
</dbReference>
<evidence type="ECO:0000259" key="4">
    <source>
        <dbReference type="Pfam" id="PF00742"/>
    </source>
</evidence>
<dbReference type="AlphaFoldDB" id="X1NIZ7"/>
<dbReference type="Pfam" id="PF00742">
    <property type="entry name" value="Homoserine_dh"/>
    <property type="match status" value="1"/>
</dbReference>
<dbReference type="InterPro" id="IPR019811">
    <property type="entry name" value="HDH_CS"/>
</dbReference>
<evidence type="ECO:0000256" key="2">
    <source>
        <dbReference type="ARBA" id="ARBA00013213"/>
    </source>
</evidence>
<dbReference type="GO" id="GO:0004412">
    <property type="term" value="F:homoserine dehydrogenase activity"/>
    <property type="evidence" value="ECO:0007669"/>
    <property type="project" value="UniProtKB-EC"/>
</dbReference>
<accession>X1NIZ7</accession>
<dbReference type="EC" id="1.1.1.3" evidence="2"/>
<protein>
    <recommendedName>
        <fullName evidence="2">homoserine dehydrogenase</fullName>
        <ecNumber evidence="2">1.1.1.3</ecNumber>
    </recommendedName>
</protein>
<dbReference type="Gene3D" id="3.30.360.10">
    <property type="entry name" value="Dihydrodipicolinate Reductase, domain 2"/>
    <property type="match status" value="1"/>
</dbReference>
<comment type="caution">
    <text evidence="5">The sequence shown here is derived from an EMBL/GenBank/DDBJ whole genome shotgun (WGS) entry which is preliminary data.</text>
</comment>
<dbReference type="InterPro" id="IPR001342">
    <property type="entry name" value="HDH_cat"/>
</dbReference>
<dbReference type="InterPro" id="IPR036291">
    <property type="entry name" value="NAD(P)-bd_dom_sf"/>
</dbReference>
<name>X1NIZ7_9ZZZZ</name>
<dbReference type="FunFam" id="3.30.360.10:FF:000005">
    <property type="entry name" value="Homoserine dehydrogenase"/>
    <property type="match status" value="1"/>
</dbReference>
<feature type="domain" description="Homoserine dehydrogenase catalytic" evidence="4">
    <location>
        <begin position="43"/>
        <end position="221"/>
    </location>
</feature>
<proteinExistence type="inferred from homology"/>
<dbReference type="UniPathway" id="UPA00050">
    <property type="reaction ID" value="UER00063"/>
</dbReference>
<dbReference type="GO" id="GO:0009088">
    <property type="term" value="P:threonine biosynthetic process"/>
    <property type="evidence" value="ECO:0007669"/>
    <property type="project" value="UniProtKB-UniPathway"/>
</dbReference>
<dbReference type="EMBL" id="BARV01029316">
    <property type="protein sequence ID" value="GAI43548.1"/>
    <property type="molecule type" value="Genomic_DNA"/>
</dbReference>